<comment type="caution">
    <text evidence="1">The sequence shown here is derived from an EMBL/GenBank/DDBJ whole genome shotgun (WGS) entry which is preliminary data.</text>
</comment>
<proteinExistence type="predicted"/>
<dbReference type="Proteomes" id="UP000474024">
    <property type="component" value="Unassembled WGS sequence"/>
</dbReference>
<protein>
    <recommendedName>
        <fullName evidence="3">Shikimate kinase</fullName>
    </recommendedName>
</protein>
<evidence type="ECO:0000313" key="2">
    <source>
        <dbReference type="Proteomes" id="UP000474024"/>
    </source>
</evidence>
<evidence type="ECO:0000313" key="1">
    <source>
        <dbReference type="EMBL" id="MST75702.1"/>
    </source>
</evidence>
<dbReference type="AlphaFoldDB" id="A0A6L5YUU3"/>
<reference evidence="1 2" key="1">
    <citation type="submission" date="2019-08" db="EMBL/GenBank/DDBJ databases">
        <title>In-depth cultivation of the pig gut microbiome towards novel bacterial diversity and tailored functional studies.</title>
        <authorList>
            <person name="Wylensek D."/>
            <person name="Hitch T.C.A."/>
            <person name="Clavel T."/>
        </authorList>
    </citation>
    <scope>NUCLEOTIDE SEQUENCE [LARGE SCALE GENOMIC DNA]</scope>
    <source>
        <strain evidence="1 2">MUC/MUC-530-WT-4D</strain>
    </source>
</reference>
<name>A0A6L5YUU3_9FIRM</name>
<dbReference type="SUPFAM" id="SSF52540">
    <property type="entry name" value="P-loop containing nucleoside triphosphate hydrolases"/>
    <property type="match status" value="1"/>
</dbReference>
<accession>A0A6L5YUU3</accession>
<sequence>MKKLLLIMGDLATGKSTFANILSKRYDTNVFFKDSIKEVLGDTIGFSNREENKKLSRATMELMFFIFSEFEKLDKNLILESNFHTIELETLHKMAYEKNYEVLTLVLRGDVEILHKRYLNRMHNENRHPVHLSTTLDVFDDFRRYTEYSRSEKILGNTIDINANDFSYQTNIDVLEKIDQFMRDC</sequence>
<gene>
    <name evidence="1" type="ORF">FYJ75_11880</name>
</gene>
<evidence type="ECO:0008006" key="3">
    <source>
        <dbReference type="Google" id="ProtNLM"/>
    </source>
</evidence>
<dbReference type="Gene3D" id="3.40.50.300">
    <property type="entry name" value="P-loop containing nucleotide triphosphate hydrolases"/>
    <property type="match status" value="1"/>
</dbReference>
<dbReference type="InterPro" id="IPR027417">
    <property type="entry name" value="P-loop_NTPase"/>
</dbReference>
<dbReference type="RefSeq" id="WP_075680650.1">
    <property type="nucleotide sequence ID" value="NZ_VUNI01000024.1"/>
</dbReference>
<keyword evidence="2" id="KW-1185">Reference proteome</keyword>
<dbReference type="CDD" id="cd02019">
    <property type="entry name" value="NK"/>
    <property type="match status" value="1"/>
</dbReference>
<organism evidence="1 2">
    <name type="scientific">Roseburia porci</name>
    <dbReference type="NCBI Taxonomy" id="2605790"/>
    <lineage>
        <taxon>Bacteria</taxon>
        <taxon>Bacillati</taxon>
        <taxon>Bacillota</taxon>
        <taxon>Clostridia</taxon>
        <taxon>Lachnospirales</taxon>
        <taxon>Lachnospiraceae</taxon>
        <taxon>Roseburia</taxon>
    </lineage>
</organism>
<dbReference type="EMBL" id="VUNI01000024">
    <property type="protein sequence ID" value="MST75702.1"/>
    <property type="molecule type" value="Genomic_DNA"/>
</dbReference>